<evidence type="ECO:0000313" key="1">
    <source>
        <dbReference type="EMBL" id="PNR61896.1"/>
    </source>
</evidence>
<dbReference type="EMBL" id="ABEU02000001">
    <property type="protein sequence ID" value="PNR61896.1"/>
    <property type="molecule type" value="Genomic_DNA"/>
</dbReference>
<dbReference type="EnsemblPlants" id="Pp3c1_7270V3.1">
    <property type="protein sequence ID" value="PAC:32968692.CDS.1"/>
    <property type="gene ID" value="Pp3c1_7270"/>
</dbReference>
<name>A0A2K1L778_PHYPA</name>
<keyword evidence="3" id="KW-1185">Reference proteome</keyword>
<organism evidence="1">
    <name type="scientific">Physcomitrium patens</name>
    <name type="common">Spreading-leaved earth moss</name>
    <name type="synonym">Physcomitrella patens</name>
    <dbReference type="NCBI Taxonomy" id="3218"/>
    <lineage>
        <taxon>Eukaryota</taxon>
        <taxon>Viridiplantae</taxon>
        <taxon>Streptophyta</taxon>
        <taxon>Embryophyta</taxon>
        <taxon>Bryophyta</taxon>
        <taxon>Bryophytina</taxon>
        <taxon>Bryopsida</taxon>
        <taxon>Funariidae</taxon>
        <taxon>Funariales</taxon>
        <taxon>Funariaceae</taxon>
        <taxon>Physcomitrium</taxon>
    </lineage>
</organism>
<dbReference type="Proteomes" id="UP000006727">
    <property type="component" value="Chromosome 1"/>
</dbReference>
<accession>A0A2K1L778</accession>
<dbReference type="Gramene" id="Pp3c1_7270V3.1">
    <property type="protein sequence ID" value="PAC:32968692.CDS.1"/>
    <property type="gene ID" value="Pp3c1_7270"/>
</dbReference>
<proteinExistence type="predicted"/>
<dbReference type="Gramene" id="Pp3c1_7270V3.2">
    <property type="protein sequence ID" value="PAC:32968693.CDS.1"/>
    <property type="gene ID" value="Pp3c1_7270"/>
</dbReference>
<dbReference type="InParanoid" id="A0A2K1L778"/>
<reference evidence="1 3" key="2">
    <citation type="journal article" date="2018" name="Plant J.">
        <title>The Physcomitrella patens chromosome-scale assembly reveals moss genome structure and evolution.</title>
        <authorList>
            <person name="Lang D."/>
            <person name="Ullrich K.K."/>
            <person name="Murat F."/>
            <person name="Fuchs J."/>
            <person name="Jenkins J."/>
            <person name="Haas F.B."/>
            <person name="Piednoel M."/>
            <person name="Gundlach H."/>
            <person name="Van Bel M."/>
            <person name="Meyberg R."/>
            <person name="Vives C."/>
            <person name="Morata J."/>
            <person name="Symeonidi A."/>
            <person name="Hiss M."/>
            <person name="Muchero W."/>
            <person name="Kamisugi Y."/>
            <person name="Saleh O."/>
            <person name="Blanc G."/>
            <person name="Decker E.L."/>
            <person name="van Gessel N."/>
            <person name="Grimwood J."/>
            <person name="Hayes R.D."/>
            <person name="Graham S.W."/>
            <person name="Gunter L.E."/>
            <person name="McDaniel S.F."/>
            <person name="Hoernstein S.N.W."/>
            <person name="Larsson A."/>
            <person name="Li F.W."/>
            <person name="Perroud P.F."/>
            <person name="Phillips J."/>
            <person name="Ranjan P."/>
            <person name="Rokshar D.S."/>
            <person name="Rothfels C.J."/>
            <person name="Schneider L."/>
            <person name="Shu S."/>
            <person name="Stevenson D.W."/>
            <person name="Thummler F."/>
            <person name="Tillich M."/>
            <person name="Villarreal Aguilar J.C."/>
            <person name="Widiez T."/>
            <person name="Wong G.K."/>
            <person name="Wymore A."/>
            <person name="Zhang Y."/>
            <person name="Zimmer A.D."/>
            <person name="Quatrano R.S."/>
            <person name="Mayer K.F.X."/>
            <person name="Goodstein D."/>
            <person name="Casacuberta J.M."/>
            <person name="Vandepoele K."/>
            <person name="Reski R."/>
            <person name="Cuming A.C."/>
            <person name="Tuskan G.A."/>
            <person name="Maumus F."/>
            <person name="Salse J."/>
            <person name="Schmutz J."/>
            <person name="Rensing S.A."/>
        </authorList>
    </citation>
    <scope>NUCLEOTIDE SEQUENCE [LARGE SCALE GENOMIC DNA]</scope>
    <source>
        <strain evidence="2 3">cv. Gransden 2004</strain>
    </source>
</reference>
<gene>
    <name evidence="1" type="ORF">PHYPA_000320</name>
</gene>
<reference evidence="2" key="3">
    <citation type="submission" date="2020-12" db="UniProtKB">
        <authorList>
            <consortium name="EnsemblPlants"/>
        </authorList>
    </citation>
    <scope>IDENTIFICATION</scope>
</reference>
<dbReference type="EnsemblPlants" id="Pp3c1_7270V3.2">
    <property type="protein sequence ID" value="PAC:32968693.CDS.1"/>
    <property type="gene ID" value="Pp3c1_7270"/>
</dbReference>
<evidence type="ECO:0000313" key="3">
    <source>
        <dbReference type="Proteomes" id="UP000006727"/>
    </source>
</evidence>
<dbReference type="AlphaFoldDB" id="A0A2K1L778"/>
<protein>
    <submittedName>
        <fullName evidence="1 2">Uncharacterized protein</fullName>
    </submittedName>
</protein>
<sequence>MKGFTPGSVSGELAHYPRWSNFSYGTELGLSSVALGDRQKGMTNQRGNLLAVCLISRSHMHVPNLALQQDLFLDRPASETVLSCVEGGEIYHPSRSWI</sequence>
<reference evidence="1 3" key="1">
    <citation type="journal article" date="2008" name="Science">
        <title>The Physcomitrella genome reveals evolutionary insights into the conquest of land by plants.</title>
        <authorList>
            <person name="Rensing S."/>
            <person name="Lang D."/>
            <person name="Zimmer A."/>
            <person name="Terry A."/>
            <person name="Salamov A."/>
            <person name="Shapiro H."/>
            <person name="Nishiyama T."/>
            <person name="Perroud P.-F."/>
            <person name="Lindquist E."/>
            <person name="Kamisugi Y."/>
            <person name="Tanahashi T."/>
            <person name="Sakakibara K."/>
            <person name="Fujita T."/>
            <person name="Oishi K."/>
            <person name="Shin-I T."/>
            <person name="Kuroki Y."/>
            <person name="Toyoda A."/>
            <person name="Suzuki Y."/>
            <person name="Hashimoto A."/>
            <person name="Yamaguchi K."/>
            <person name="Sugano A."/>
            <person name="Kohara Y."/>
            <person name="Fujiyama A."/>
            <person name="Anterola A."/>
            <person name="Aoki S."/>
            <person name="Ashton N."/>
            <person name="Barbazuk W.B."/>
            <person name="Barker E."/>
            <person name="Bennetzen J."/>
            <person name="Bezanilla M."/>
            <person name="Blankenship R."/>
            <person name="Cho S.H."/>
            <person name="Dutcher S."/>
            <person name="Estelle M."/>
            <person name="Fawcett J.A."/>
            <person name="Gundlach H."/>
            <person name="Hanada K."/>
            <person name="Heyl A."/>
            <person name="Hicks K.A."/>
            <person name="Hugh J."/>
            <person name="Lohr M."/>
            <person name="Mayer K."/>
            <person name="Melkozernov A."/>
            <person name="Murata T."/>
            <person name="Nelson D."/>
            <person name="Pils B."/>
            <person name="Prigge M."/>
            <person name="Reiss B."/>
            <person name="Renner T."/>
            <person name="Rombauts S."/>
            <person name="Rushton P."/>
            <person name="Sanderfoot A."/>
            <person name="Schween G."/>
            <person name="Shiu S.-H."/>
            <person name="Stueber K."/>
            <person name="Theodoulou F.L."/>
            <person name="Tu H."/>
            <person name="Van de Peer Y."/>
            <person name="Verrier P.J."/>
            <person name="Waters E."/>
            <person name="Wood A."/>
            <person name="Yang L."/>
            <person name="Cove D."/>
            <person name="Cuming A."/>
            <person name="Hasebe M."/>
            <person name="Lucas S."/>
            <person name="Mishler D.B."/>
            <person name="Reski R."/>
            <person name="Grigoriev I."/>
            <person name="Quatrano R.S."/>
            <person name="Boore J.L."/>
        </authorList>
    </citation>
    <scope>NUCLEOTIDE SEQUENCE [LARGE SCALE GENOMIC DNA]</scope>
    <source>
        <strain evidence="2 3">cv. Gransden 2004</strain>
    </source>
</reference>
<evidence type="ECO:0000313" key="2">
    <source>
        <dbReference type="EnsemblPlants" id="PAC:32968692.CDS.1"/>
    </source>
</evidence>